<gene>
    <name evidence="4" type="ORF">HGA05_09765</name>
</gene>
<dbReference type="SUPFAM" id="SSF46689">
    <property type="entry name" value="Homeodomain-like"/>
    <property type="match status" value="2"/>
</dbReference>
<dbReference type="InterPro" id="IPR002818">
    <property type="entry name" value="DJ-1/PfpI"/>
</dbReference>
<sequence length="325" mass="35265">MADLTRVGILAYPGCFASEIFGITDVLTMGGHVARAHHQEPSLVTSIVSPRSRVVASGDIPLQVSAAGDDTDVLVIPGFEFVPGENVSDRLADLAPEIEVIGRHVCDGRPVVSVCVGAFLLGASGVLDGRTVTTAWLFADALRQAFPCAVVDDEKLVVTDEGVTTTAAFSAMYDFVIDLIESRHGDDVARRTARIALLDDARSSQTPYVDTALLPPAGSSFAARVQRHLERHLTEPYSLKDLAAQMSVSTRTLLRTYKRETGESPLTYLQRARIRRAQHLLASTDRTLGDVHRAVGYQDGGAFSDLFTRHTGMRPREYRGQFGRA</sequence>
<organism evidence="4 5">
    <name type="scientific">Gordonia polyisoprenivorans</name>
    <dbReference type="NCBI Taxonomy" id="84595"/>
    <lineage>
        <taxon>Bacteria</taxon>
        <taxon>Bacillati</taxon>
        <taxon>Actinomycetota</taxon>
        <taxon>Actinomycetes</taxon>
        <taxon>Mycobacteriales</taxon>
        <taxon>Gordoniaceae</taxon>
        <taxon>Gordonia</taxon>
    </lineage>
</organism>
<comment type="caution">
    <text evidence="4">The sequence shown here is derived from an EMBL/GenBank/DDBJ whole genome shotgun (WGS) entry which is preliminary data.</text>
</comment>
<dbReference type="GO" id="GO:0003700">
    <property type="term" value="F:DNA-binding transcription factor activity"/>
    <property type="evidence" value="ECO:0007669"/>
    <property type="project" value="InterPro"/>
</dbReference>
<dbReference type="Pfam" id="PF01965">
    <property type="entry name" value="DJ-1_PfpI"/>
    <property type="match status" value="1"/>
</dbReference>
<dbReference type="Gene3D" id="3.40.50.880">
    <property type="match status" value="1"/>
</dbReference>
<proteinExistence type="predicted"/>
<keyword evidence="2" id="KW-0804">Transcription</keyword>
<evidence type="ECO:0000313" key="4">
    <source>
        <dbReference type="EMBL" id="NKY01858.1"/>
    </source>
</evidence>
<dbReference type="InterPro" id="IPR029062">
    <property type="entry name" value="Class_I_gatase-like"/>
</dbReference>
<dbReference type="SMART" id="SM00342">
    <property type="entry name" value="HTH_ARAC"/>
    <property type="match status" value="1"/>
</dbReference>
<evidence type="ECO:0000313" key="5">
    <source>
        <dbReference type="Proteomes" id="UP000563898"/>
    </source>
</evidence>
<accession>A0A846WJZ3</accession>
<dbReference type="AlphaFoldDB" id="A0A846WJZ3"/>
<dbReference type="InterPro" id="IPR009057">
    <property type="entry name" value="Homeodomain-like_sf"/>
</dbReference>
<protein>
    <submittedName>
        <fullName evidence="4">Helix-turn-helix domain-containing protein</fullName>
    </submittedName>
</protein>
<dbReference type="SUPFAM" id="SSF52317">
    <property type="entry name" value="Class I glutamine amidotransferase-like"/>
    <property type="match status" value="1"/>
</dbReference>
<dbReference type="PANTHER" id="PTHR43130">
    <property type="entry name" value="ARAC-FAMILY TRANSCRIPTIONAL REGULATOR"/>
    <property type="match status" value="1"/>
</dbReference>
<evidence type="ECO:0000256" key="1">
    <source>
        <dbReference type="ARBA" id="ARBA00023015"/>
    </source>
</evidence>
<dbReference type="PANTHER" id="PTHR43130:SF11">
    <property type="entry name" value="TRANSCRIPTIONAL REGULATORY PROTEIN"/>
    <property type="match status" value="1"/>
</dbReference>
<dbReference type="GO" id="GO:0043565">
    <property type="term" value="F:sequence-specific DNA binding"/>
    <property type="evidence" value="ECO:0007669"/>
    <property type="project" value="InterPro"/>
</dbReference>
<feature type="domain" description="HTH araC/xylS-type" evidence="3">
    <location>
        <begin position="223"/>
        <end position="321"/>
    </location>
</feature>
<dbReference type="Gene3D" id="1.10.10.60">
    <property type="entry name" value="Homeodomain-like"/>
    <property type="match status" value="1"/>
</dbReference>
<keyword evidence="1" id="KW-0805">Transcription regulation</keyword>
<evidence type="ECO:0000259" key="3">
    <source>
        <dbReference type="PROSITE" id="PS01124"/>
    </source>
</evidence>
<dbReference type="RefSeq" id="WP_006371782.1">
    <property type="nucleotide sequence ID" value="NZ_JAAXPC010000004.1"/>
</dbReference>
<dbReference type="Proteomes" id="UP000563898">
    <property type="component" value="Unassembled WGS sequence"/>
</dbReference>
<dbReference type="Pfam" id="PF12833">
    <property type="entry name" value="HTH_18"/>
    <property type="match status" value="1"/>
</dbReference>
<dbReference type="InterPro" id="IPR018060">
    <property type="entry name" value="HTH_AraC"/>
</dbReference>
<evidence type="ECO:0000256" key="2">
    <source>
        <dbReference type="ARBA" id="ARBA00023163"/>
    </source>
</evidence>
<dbReference type="EMBL" id="JAAXPC010000004">
    <property type="protein sequence ID" value="NKY01858.1"/>
    <property type="molecule type" value="Genomic_DNA"/>
</dbReference>
<reference evidence="4 5" key="1">
    <citation type="submission" date="2020-04" db="EMBL/GenBank/DDBJ databases">
        <title>MicrobeNet Type strains.</title>
        <authorList>
            <person name="Nicholson A.C."/>
        </authorList>
    </citation>
    <scope>NUCLEOTIDE SEQUENCE [LARGE SCALE GENOMIC DNA]</scope>
    <source>
        <strain evidence="4 5">ATCC BAA-14</strain>
    </source>
</reference>
<dbReference type="PROSITE" id="PS01124">
    <property type="entry name" value="HTH_ARAC_FAMILY_2"/>
    <property type="match status" value="1"/>
</dbReference>
<name>A0A846WJZ3_9ACTN</name>
<dbReference type="InterPro" id="IPR052158">
    <property type="entry name" value="INH-QAR"/>
</dbReference>